<feature type="region of interest" description="Disordered" evidence="1">
    <location>
        <begin position="491"/>
        <end position="511"/>
    </location>
</feature>
<evidence type="ECO:0000313" key="2">
    <source>
        <dbReference type="EMBL" id="ELW66501.1"/>
    </source>
</evidence>
<dbReference type="Proteomes" id="UP000011518">
    <property type="component" value="Unassembled WGS sequence"/>
</dbReference>
<keyword evidence="3" id="KW-1185">Reference proteome</keyword>
<feature type="region of interest" description="Disordered" evidence="1">
    <location>
        <begin position="174"/>
        <end position="195"/>
    </location>
</feature>
<name>L9KUP4_TUPCH</name>
<sequence>MYSSDQSSDKDPRIAPDSVDSECGGLSVSVGFNHRADSEAVLVVPRSLWPRSPTGRVGSQEGIFRENSLHVFLPSWMVLAHLSLACSSHSFCPELCPAHSLPCTPRLSDARSVACASSETESEAGDIMDQQFEEMSNKLNSVTDPTGFLRMVRRNNLFNRACFTAVESGAASRWEGEGGPGMTWTRARSKAGGSSHLTREAWQTGGRAAAEILASSCLTFAPGDTQMSPDTRGRKRRLGPFSSEQPEQPRPPVCPLVVIPHWYVMLSQRHKPHVCPCPQQLPALPPGPVFCAQGTKGCPHLSLGSACASPFPPPCSPPCSEKVDLFLQKWINKQCLRNELGKTDVMTPFEQRSGPAVYVGQHPRHACCGVRLAGSAASAGLAVPWTLPGREGKGLETGREGGRSCPSMTSLFSSAVSPVKDGTSSLPRRQSSLAKPPLRALYDLLIAPMEGSGLDFLGQGQHLLTALPRGVELLLDPPLLVRALLPLTGSPHPQGHCTTALERSGPATPRA</sequence>
<dbReference type="EMBL" id="KB320648">
    <property type="protein sequence ID" value="ELW66501.1"/>
    <property type="molecule type" value="Genomic_DNA"/>
</dbReference>
<feature type="region of interest" description="Disordered" evidence="1">
    <location>
        <begin position="222"/>
        <end position="250"/>
    </location>
</feature>
<dbReference type="AlphaFoldDB" id="L9KUP4"/>
<feature type="region of interest" description="Disordered" evidence="1">
    <location>
        <begin position="1"/>
        <end position="22"/>
    </location>
</feature>
<protein>
    <submittedName>
        <fullName evidence="2">Tetratricopeptide repeat protein 28</fullName>
    </submittedName>
</protein>
<reference evidence="3" key="2">
    <citation type="journal article" date="2013" name="Nat. Commun.">
        <title>Genome of the Chinese tree shrew.</title>
        <authorList>
            <person name="Fan Y."/>
            <person name="Huang Z.Y."/>
            <person name="Cao C.C."/>
            <person name="Chen C.S."/>
            <person name="Chen Y.X."/>
            <person name="Fan D.D."/>
            <person name="He J."/>
            <person name="Hou H.L."/>
            <person name="Hu L."/>
            <person name="Hu X.T."/>
            <person name="Jiang X.T."/>
            <person name="Lai R."/>
            <person name="Lang Y.S."/>
            <person name="Liang B."/>
            <person name="Liao S.G."/>
            <person name="Mu D."/>
            <person name="Ma Y.Y."/>
            <person name="Niu Y.Y."/>
            <person name="Sun X.Q."/>
            <person name="Xia J.Q."/>
            <person name="Xiao J."/>
            <person name="Xiong Z.Q."/>
            <person name="Xu L."/>
            <person name="Yang L."/>
            <person name="Zhang Y."/>
            <person name="Zhao W."/>
            <person name="Zhao X.D."/>
            <person name="Zheng Y.T."/>
            <person name="Zhou J.M."/>
            <person name="Zhu Y.B."/>
            <person name="Zhang G.J."/>
            <person name="Wang J."/>
            <person name="Yao Y.G."/>
        </authorList>
    </citation>
    <scope>NUCLEOTIDE SEQUENCE [LARGE SCALE GENOMIC DNA]</scope>
</reference>
<reference evidence="3" key="1">
    <citation type="submission" date="2012-07" db="EMBL/GenBank/DDBJ databases">
        <title>Genome of the Chinese tree shrew, a rising model animal genetically related to primates.</title>
        <authorList>
            <person name="Zhang G."/>
            <person name="Fan Y."/>
            <person name="Yao Y."/>
            <person name="Huang Z."/>
        </authorList>
    </citation>
    <scope>NUCLEOTIDE SEQUENCE [LARGE SCALE GENOMIC DNA]</scope>
</reference>
<evidence type="ECO:0000313" key="3">
    <source>
        <dbReference type="Proteomes" id="UP000011518"/>
    </source>
</evidence>
<evidence type="ECO:0000256" key="1">
    <source>
        <dbReference type="SAM" id="MobiDB-lite"/>
    </source>
</evidence>
<organism evidence="2 3">
    <name type="scientific">Tupaia chinensis</name>
    <name type="common">Chinese tree shrew</name>
    <name type="synonym">Tupaia belangeri chinensis</name>
    <dbReference type="NCBI Taxonomy" id="246437"/>
    <lineage>
        <taxon>Eukaryota</taxon>
        <taxon>Metazoa</taxon>
        <taxon>Chordata</taxon>
        <taxon>Craniata</taxon>
        <taxon>Vertebrata</taxon>
        <taxon>Euteleostomi</taxon>
        <taxon>Mammalia</taxon>
        <taxon>Eutheria</taxon>
        <taxon>Euarchontoglires</taxon>
        <taxon>Scandentia</taxon>
        <taxon>Tupaiidae</taxon>
        <taxon>Tupaia</taxon>
    </lineage>
</organism>
<dbReference type="InParanoid" id="L9KUP4"/>
<gene>
    <name evidence="2" type="ORF">TREES_T100017001</name>
</gene>
<dbReference type="STRING" id="246437.L9KUP4"/>
<proteinExistence type="predicted"/>
<accession>L9KUP4</accession>